<dbReference type="EMBL" id="QNUK01000065">
    <property type="protein sequence ID" value="KAF5903971.1"/>
    <property type="molecule type" value="Genomic_DNA"/>
</dbReference>
<gene>
    <name evidence="1" type="ORF">DAT39_006316</name>
</gene>
<dbReference type="AlphaFoldDB" id="A0A8J4TUD5"/>
<organism evidence="1 2">
    <name type="scientific">Clarias magur</name>
    <name type="common">Asian catfish</name>
    <name type="synonym">Macropteronotus magur</name>
    <dbReference type="NCBI Taxonomy" id="1594786"/>
    <lineage>
        <taxon>Eukaryota</taxon>
        <taxon>Metazoa</taxon>
        <taxon>Chordata</taxon>
        <taxon>Craniata</taxon>
        <taxon>Vertebrata</taxon>
        <taxon>Euteleostomi</taxon>
        <taxon>Actinopterygii</taxon>
        <taxon>Neopterygii</taxon>
        <taxon>Teleostei</taxon>
        <taxon>Ostariophysi</taxon>
        <taxon>Siluriformes</taxon>
        <taxon>Clariidae</taxon>
        <taxon>Clarias</taxon>
    </lineage>
</organism>
<dbReference type="InterPro" id="IPR038126">
    <property type="entry name" value="RAMP_sf"/>
</dbReference>
<dbReference type="Gene3D" id="1.10.150.510">
    <property type="entry name" value="Receptor activity modifying family"/>
    <property type="match status" value="1"/>
</dbReference>
<comment type="caution">
    <text evidence="1">The sequence shown here is derived from an EMBL/GenBank/DDBJ whole genome shotgun (WGS) entry which is preliminary data.</text>
</comment>
<reference evidence="1" key="1">
    <citation type="submission" date="2020-07" db="EMBL/GenBank/DDBJ databases">
        <title>Clarias magur genome sequencing, assembly and annotation.</title>
        <authorList>
            <person name="Kushwaha B."/>
            <person name="Kumar R."/>
            <person name="Das P."/>
            <person name="Joshi C.G."/>
            <person name="Kumar D."/>
            <person name="Nagpure N.S."/>
            <person name="Pandey M."/>
            <person name="Agarwal S."/>
            <person name="Srivastava S."/>
            <person name="Singh M."/>
            <person name="Sahoo L."/>
            <person name="Jayasankar P."/>
            <person name="Meher P.K."/>
            <person name="Koringa P.G."/>
            <person name="Iquebal M.A."/>
            <person name="Das S.P."/>
            <person name="Bit A."/>
            <person name="Patnaik S."/>
            <person name="Patel N."/>
            <person name="Shah T.M."/>
            <person name="Hinsu A."/>
            <person name="Jena J.K."/>
        </authorList>
    </citation>
    <scope>NUCLEOTIDE SEQUENCE</scope>
    <source>
        <strain evidence="1">CIFAMagur01</strain>
        <tissue evidence="1">Testis</tissue>
    </source>
</reference>
<accession>A0A8J4TUD5</accession>
<sequence>QKTEGLLRSKGRMNGDVVYEDQENFQYQEKTHHYHRCNETLLYAYGYNYCLENFAEKMATLGKENWCDWEQVL</sequence>
<dbReference type="Proteomes" id="UP000727407">
    <property type="component" value="Unassembled WGS sequence"/>
</dbReference>
<proteinExistence type="predicted"/>
<feature type="non-terminal residue" evidence="1">
    <location>
        <position position="73"/>
    </location>
</feature>
<feature type="non-terminal residue" evidence="1">
    <location>
        <position position="1"/>
    </location>
</feature>
<keyword evidence="2" id="KW-1185">Reference proteome</keyword>
<evidence type="ECO:0000313" key="1">
    <source>
        <dbReference type="EMBL" id="KAF5903971.1"/>
    </source>
</evidence>
<keyword evidence="1" id="KW-0675">Receptor</keyword>
<protein>
    <submittedName>
        <fullName evidence="1">Receptor activity-modifying protein 1-like</fullName>
    </submittedName>
</protein>
<name>A0A8J4TUD5_CLAMG</name>
<evidence type="ECO:0000313" key="2">
    <source>
        <dbReference type="Proteomes" id="UP000727407"/>
    </source>
</evidence>
<dbReference type="OrthoDB" id="9416539at2759"/>